<dbReference type="PROSITE" id="PS00657">
    <property type="entry name" value="FORK_HEAD_1"/>
    <property type="match status" value="1"/>
</dbReference>
<proteinExistence type="predicted"/>
<name>A0A8C0GAX0_CHEAB</name>
<dbReference type="GO" id="GO:0061146">
    <property type="term" value="P:Peyer's patch morphogenesis"/>
    <property type="evidence" value="ECO:0007669"/>
    <property type="project" value="Ensembl"/>
</dbReference>
<protein>
    <submittedName>
        <fullName evidence="9">Forkhead box L1</fullName>
    </submittedName>
</protein>
<evidence type="ECO:0000259" key="8">
    <source>
        <dbReference type="PROSITE" id="PS50039"/>
    </source>
</evidence>
<keyword evidence="2" id="KW-0805">Transcription regulation</keyword>
<dbReference type="InterPro" id="IPR050211">
    <property type="entry name" value="FOX_domain-containing"/>
</dbReference>
<dbReference type="InterPro" id="IPR018122">
    <property type="entry name" value="TF_fork_head_CS_1"/>
</dbReference>
<evidence type="ECO:0000256" key="7">
    <source>
        <dbReference type="SAM" id="MobiDB-lite"/>
    </source>
</evidence>
<dbReference type="Ensembl" id="ENSCABT00000007063.1">
    <property type="protein sequence ID" value="ENSCABP00000006469.1"/>
    <property type="gene ID" value="ENSCABG00000004888.1"/>
</dbReference>
<feature type="region of interest" description="Disordered" evidence="7">
    <location>
        <begin position="183"/>
        <end position="208"/>
    </location>
</feature>
<evidence type="ECO:0000256" key="2">
    <source>
        <dbReference type="ARBA" id="ARBA00023015"/>
    </source>
</evidence>
<dbReference type="InterPro" id="IPR047514">
    <property type="entry name" value="FH_FOXL1"/>
</dbReference>
<dbReference type="GO" id="GO:0030111">
    <property type="term" value="P:regulation of Wnt signaling pathway"/>
    <property type="evidence" value="ECO:0007669"/>
    <property type="project" value="Ensembl"/>
</dbReference>
<keyword evidence="10" id="KW-1185">Reference proteome</keyword>
<keyword evidence="5 6" id="KW-0539">Nucleus</keyword>
<dbReference type="CDD" id="cd20027">
    <property type="entry name" value="FH_FOXL1"/>
    <property type="match status" value="1"/>
</dbReference>
<dbReference type="PROSITE" id="PS00658">
    <property type="entry name" value="FORK_HEAD_2"/>
    <property type="match status" value="1"/>
</dbReference>
<dbReference type="GO" id="GO:0005634">
    <property type="term" value="C:nucleus"/>
    <property type="evidence" value="ECO:0007669"/>
    <property type="project" value="UniProtKB-SubCell"/>
</dbReference>
<reference evidence="9" key="2">
    <citation type="submission" date="2025-09" db="UniProtKB">
        <authorList>
            <consortium name="Ensembl"/>
        </authorList>
    </citation>
    <scope>IDENTIFICATION</scope>
</reference>
<dbReference type="GO" id="GO:0000978">
    <property type="term" value="F:RNA polymerase II cis-regulatory region sequence-specific DNA binding"/>
    <property type="evidence" value="ECO:0007669"/>
    <property type="project" value="TreeGrafter"/>
</dbReference>
<dbReference type="GO" id="GO:0007507">
    <property type="term" value="P:heart development"/>
    <property type="evidence" value="ECO:0007669"/>
    <property type="project" value="Ensembl"/>
</dbReference>
<dbReference type="Pfam" id="PF00250">
    <property type="entry name" value="Forkhead"/>
    <property type="match status" value="1"/>
</dbReference>
<evidence type="ECO:0000313" key="10">
    <source>
        <dbReference type="Proteomes" id="UP000694404"/>
    </source>
</evidence>
<dbReference type="InterPro" id="IPR036390">
    <property type="entry name" value="WH_DNA-bd_sf"/>
</dbReference>
<dbReference type="GO" id="GO:0000981">
    <property type="term" value="F:DNA-binding transcription factor activity, RNA polymerase II-specific"/>
    <property type="evidence" value="ECO:0007669"/>
    <property type="project" value="TreeGrafter"/>
</dbReference>
<dbReference type="FunFam" id="1.10.10.10:FF:000016">
    <property type="entry name" value="Forkhead box protein I1"/>
    <property type="match status" value="1"/>
</dbReference>
<dbReference type="SMART" id="SM00339">
    <property type="entry name" value="FH"/>
    <property type="match status" value="1"/>
</dbReference>
<dbReference type="SUPFAM" id="SSF46785">
    <property type="entry name" value="Winged helix' DNA-binding domain"/>
    <property type="match status" value="1"/>
</dbReference>
<keyword evidence="3 6" id="KW-0238">DNA-binding</keyword>
<dbReference type="Gene3D" id="1.10.10.10">
    <property type="entry name" value="Winged helix-like DNA-binding domain superfamily/Winged helix DNA-binding domain"/>
    <property type="match status" value="1"/>
</dbReference>
<dbReference type="GeneTree" id="ENSGT00940000162251"/>
<accession>A0A8C0GAX0</accession>
<dbReference type="PROSITE" id="PS50039">
    <property type="entry name" value="FORK_HEAD_3"/>
    <property type="match status" value="1"/>
</dbReference>
<feature type="DNA-binding region" description="Fork-head" evidence="6">
    <location>
        <begin position="92"/>
        <end position="186"/>
    </location>
</feature>
<dbReference type="GO" id="GO:0007495">
    <property type="term" value="P:visceral mesoderm-endoderm interaction involved in midgut development"/>
    <property type="evidence" value="ECO:0007669"/>
    <property type="project" value="Ensembl"/>
</dbReference>
<evidence type="ECO:0000256" key="1">
    <source>
        <dbReference type="ARBA" id="ARBA00004123"/>
    </source>
</evidence>
<reference evidence="9" key="1">
    <citation type="submission" date="2025-08" db="UniProtKB">
        <authorList>
            <consortium name="Ensembl"/>
        </authorList>
    </citation>
    <scope>IDENTIFICATION</scope>
</reference>
<dbReference type="GO" id="GO:0030154">
    <property type="term" value="P:cell differentiation"/>
    <property type="evidence" value="ECO:0007669"/>
    <property type="project" value="TreeGrafter"/>
</dbReference>
<keyword evidence="4" id="KW-0804">Transcription</keyword>
<dbReference type="InterPro" id="IPR030456">
    <property type="entry name" value="TF_fork_head_CS_2"/>
</dbReference>
<dbReference type="InterPro" id="IPR001766">
    <property type="entry name" value="Fork_head_dom"/>
</dbReference>
<dbReference type="InterPro" id="IPR036388">
    <property type="entry name" value="WH-like_DNA-bd_sf"/>
</dbReference>
<organism evidence="9 10">
    <name type="scientific">Chelonoidis abingdonii</name>
    <name type="common">Abingdon island giant tortoise</name>
    <name type="synonym">Testudo abingdonii</name>
    <dbReference type="NCBI Taxonomy" id="106734"/>
    <lineage>
        <taxon>Eukaryota</taxon>
        <taxon>Metazoa</taxon>
        <taxon>Chordata</taxon>
        <taxon>Craniata</taxon>
        <taxon>Vertebrata</taxon>
        <taxon>Euteleostomi</taxon>
        <taxon>Archelosauria</taxon>
        <taxon>Testudinata</taxon>
        <taxon>Testudines</taxon>
        <taxon>Cryptodira</taxon>
        <taxon>Durocryptodira</taxon>
        <taxon>Testudinoidea</taxon>
        <taxon>Testudinidae</taxon>
        <taxon>Chelonoidis</taxon>
    </lineage>
</organism>
<gene>
    <name evidence="9" type="primary">FOXL1</name>
</gene>
<dbReference type="Proteomes" id="UP000694404">
    <property type="component" value="Unplaced"/>
</dbReference>
<evidence type="ECO:0000256" key="4">
    <source>
        <dbReference type="ARBA" id="ARBA00023163"/>
    </source>
</evidence>
<dbReference type="AlphaFoldDB" id="A0A8C0GAX0"/>
<dbReference type="PANTHER" id="PTHR11829:SF204">
    <property type="entry name" value="FORKHEAD BOX PROTEIN L1"/>
    <property type="match status" value="1"/>
</dbReference>
<evidence type="ECO:0000313" key="9">
    <source>
        <dbReference type="Ensembl" id="ENSCABP00000006469.1"/>
    </source>
</evidence>
<dbReference type="PANTHER" id="PTHR11829">
    <property type="entry name" value="FORKHEAD BOX PROTEIN"/>
    <property type="match status" value="1"/>
</dbReference>
<sequence length="237" mass="26824">MSCDQKSIYSKTNGALNHPVFLFQLCQSKATNKRIPFVLQDLNAVHLGTPQNITYPNQLSSHSSYLPGSAGLPAALSFASSSVISRQEPPQKPPYSYIALIAMAIKEAPDQKVTLNGIYQFIMERFPFYHDNRQGWQNSIRHNLSLNDCFIKVPREKGRPGKGSYWTLDPRCLDMFENGNYRRRKRKPKASGSQETRDQISCPSSSISVSSGVRTRCFRGRCKKSYGGQLWNNLPIW</sequence>
<dbReference type="PRINTS" id="PR00053">
    <property type="entry name" value="FORKHEAD"/>
</dbReference>
<evidence type="ECO:0000256" key="6">
    <source>
        <dbReference type="PROSITE-ProRule" id="PRU00089"/>
    </source>
</evidence>
<evidence type="ECO:0000256" key="5">
    <source>
        <dbReference type="ARBA" id="ARBA00023242"/>
    </source>
</evidence>
<evidence type="ECO:0000256" key="3">
    <source>
        <dbReference type="ARBA" id="ARBA00023125"/>
    </source>
</evidence>
<dbReference type="GO" id="GO:0030166">
    <property type="term" value="P:proteoglycan biosynthetic process"/>
    <property type="evidence" value="ECO:0007669"/>
    <property type="project" value="Ensembl"/>
</dbReference>
<feature type="domain" description="Fork-head" evidence="8">
    <location>
        <begin position="92"/>
        <end position="186"/>
    </location>
</feature>
<comment type="subcellular location">
    <subcellularLocation>
        <location evidence="1 6">Nucleus</location>
    </subcellularLocation>
</comment>